<keyword evidence="1" id="KW-0472">Membrane</keyword>
<accession>A0A820DSL2</accession>
<dbReference type="EMBL" id="CAJOBD010019844">
    <property type="protein sequence ID" value="CAF4237163.1"/>
    <property type="molecule type" value="Genomic_DNA"/>
</dbReference>
<dbReference type="Proteomes" id="UP000663836">
    <property type="component" value="Unassembled WGS sequence"/>
</dbReference>
<gene>
    <name evidence="2" type="ORF">JBS370_LOCUS38147</name>
</gene>
<evidence type="ECO:0000256" key="1">
    <source>
        <dbReference type="SAM" id="Phobius"/>
    </source>
</evidence>
<evidence type="ECO:0000313" key="2">
    <source>
        <dbReference type="EMBL" id="CAF4237163.1"/>
    </source>
</evidence>
<evidence type="ECO:0000313" key="3">
    <source>
        <dbReference type="Proteomes" id="UP000663836"/>
    </source>
</evidence>
<protein>
    <submittedName>
        <fullName evidence="2">Uncharacterized protein</fullName>
    </submittedName>
</protein>
<name>A0A820DSL2_9BILA</name>
<feature type="transmembrane region" description="Helical" evidence="1">
    <location>
        <begin position="20"/>
        <end position="47"/>
    </location>
</feature>
<organism evidence="2 3">
    <name type="scientific">Rotaria sordida</name>
    <dbReference type="NCBI Taxonomy" id="392033"/>
    <lineage>
        <taxon>Eukaryota</taxon>
        <taxon>Metazoa</taxon>
        <taxon>Spiralia</taxon>
        <taxon>Gnathifera</taxon>
        <taxon>Rotifera</taxon>
        <taxon>Eurotatoria</taxon>
        <taxon>Bdelloidea</taxon>
        <taxon>Philodinida</taxon>
        <taxon>Philodinidae</taxon>
        <taxon>Rotaria</taxon>
    </lineage>
</organism>
<reference evidence="2" key="1">
    <citation type="submission" date="2021-02" db="EMBL/GenBank/DDBJ databases">
        <authorList>
            <person name="Nowell W R."/>
        </authorList>
    </citation>
    <scope>NUCLEOTIDE SEQUENCE</scope>
</reference>
<keyword evidence="1" id="KW-1133">Transmembrane helix</keyword>
<comment type="caution">
    <text evidence="2">The sequence shown here is derived from an EMBL/GenBank/DDBJ whole genome shotgun (WGS) entry which is preliminary data.</text>
</comment>
<sequence>MNIFFLLQVSGNAARFNLIVLIFNIGLLIGTICLITFIFDIIGLHIYCHSAVDRPQKFQDVVEESKRNNEQVQLTE</sequence>
<dbReference type="AlphaFoldDB" id="A0A820DSL2"/>
<proteinExistence type="predicted"/>
<keyword evidence="1" id="KW-0812">Transmembrane</keyword>